<evidence type="ECO:0000313" key="5">
    <source>
        <dbReference type="Proteomes" id="UP001217089"/>
    </source>
</evidence>
<protein>
    <recommendedName>
        <fullName evidence="3">DZIP3-like HEPN domain-containing protein</fullName>
    </recommendedName>
</protein>
<dbReference type="InterPro" id="IPR041249">
    <property type="entry name" value="HEPN_DZIP3"/>
</dbReference>
<gene>
    <name evidence="4" type="ORF">KUTeg_009286</name>
</gene>
<accession>A0ABQ9FC02</accession>
<dbReference type="EMBL" id="JARBDR010000419">
    <property type="protein sequence ID" value="KAJ8313170.1"/>
    <property type="molecule type" value="Genomic_DNA"/>
</dbReference>
<dbReference type="Pfam" id="PF18738">
    <property type="entry name" value="HEPN_DZIP3"/>
    <property type="match status" value="1"/>
</dbReference>
<evidence type="ECO:0000256" key="1">
    <source>
        <dbReference type="SAM" id="Coils"/>
    </source>
</evidence>
<organism evidence="4 5">
    <name type="scientific">Tegillarca granosa</name>
    <name type="common">Malaysian cockle</name>
    <name type="synonym">Anadara granosa</name>
    <dbReference type="NCBI Taxonomy" id="220873"/>
    <lineage>
        <taxon>Eukaryota</taxon>
        <taxon>Metazoa</taxon>
        <taxon>Spiralia</taxon>
        <taxon>Lophotrochozoa</taxon>
        <taxon>Mollusca</taxon>
        <taxon>Bivalvia</taxon>
        <taxon>Autobranchia</taxon>
        <taxon>Pteriomorphia</taxon>
        <taxon>Arcoida</taxon>
        <taxon>Arcoidea</taxon>
        <taxon>Arcidae</taxon>
        <taxon>Tegillarca</taxon>
    </lineage>
</organism>
<evidence type="ECO:0000259" key="3">
    <source>
        <dbReference type="Pfam" id="PF18738"/>
    </source>
</evidence>
<feature type="region of interest" description="Disordered" evidence="2">
    <location>
        <begin position="518"/>
        <end position="539"/>
    </location>
</feature>
<feature type="domain" description="DZIP3-like HEPN" evidence="3">
    <location>
        <begin position="246"/>
        <end position="350"/>
    </location>
</feature>
<sequence>MDAAGENEEQKKIRNAQLIRDLSGRIPQKCEEFKNMLVELEAIGFNKAELLVCKEEGVREVFNVLEQKGLIELGKYDKLRSILCRLDKKAVGMIDDCVKDIKTLDGTPYLDILPGFYHTSKEEENFARFCRAIVDLCSDVLRNILHRECQPSNLYKRLQRDATLTLRHMKSQEIERIKHAEKINSYKMLDISSLYLIIRYIAHQDIRKALETKIRPNMVYTLVNDSRIKLSLDELRKVELAGIKRSYDHLAIDLVHKLYMQLCEIDSVQIIPTRLNGTPDKHSTRLGDDIERIRLLRNQVYSHVPSTKISDTDFEKYRTYLGSIMARMDKRLKSYFKINLDLILTSQMDAKNLTANSTTQKQILYHINMPESKQVLVNYQSLEEIKSNLRHANEKIRILLLAIESIKEKIEMEDKTTDTAIFSEHDIQIKLINKSETESRMKILLLDKEIELEKTKGGSPSIFVIDQIERKDKATERARRTDHEMKLELINKKTIKSEKESRMRLEILDKEIELEKAKSEKYEKEGSARERARQSENENQTLQYKHIVMSERESQMRLEILDKERALEKAKSDRLSHCRSLKEACMYLMVFSVTSS</sequence>
<dbReference type="Proteomes" id="UP001217089">
    <property type="component" value="Unassembled WGS sequence"/>
</dbReference>
<comment type="caution">
    <text evidence="4">The sequence shown here is derived from an EMBL/GenBank/DDBJ whole genome shotgun (WGS) entry which is preliminary data.</text>
</comment>
<reference evidence="4 5" key="1">
    <citation type="submission" date="2022-12" db="EMBL/GenBank/DDBJ databases">
        <title>Chromosome-level genome of Tegillarca granosa.</title>
        <authorList>
            <person name="Kim J."/>
        </authorList>
    </citation>
    <scope>NUCLEOTIDE SEQUENCE [LARGE SCALE GENOMIC DNA]</scope>
    <source>
        <strain evidence="4">Teg-2019</strain>
        <tissue evidence="4">Adductor muscle</tissue>
    </source>
</reference>
<feature type="compositionally biased region" description="Basic and acidic residues" evidence="2">
    <location>
        <begin position="518"/>
        <end position="536"/>
    </location>
</feature>
<evidence type="ECO:0000313" key="4">
    <source>
        <dbReference type="EMBL" id="KAJ8313170.1"/>
    </source>
</evidence>
<name>A0ABQ9FC02_TEGGR</name>
<feature type="coiled-coil region" evidence="1">
    <location>
        <begin position="382"/>
        <end position="409"/>
    </location>
</feature>
<keyword evidence="5" id="KW-1185">Reference proteome</keyword>
<proteinExistence type="predicted"/>
<keyword evidence="1" id="KW-0175">Coiled coil</keyword>
<evidence type="ECO:0000256" key="2">
    <source>
        <dbReference type="SAM" id="MobiDB-lite"/>
    </source>
</evidence>